<organism evidence="14 15">
    <name type="scientific">Canna indica</name>
    <name type="common">Indian-shot</name>
    <dbReference type="NCBI Taxonomy" id="4628"/>
    <lineage>
        <taxon>Eukaryota</taxon>
        <taxon>Viridiplantae</taxon>
        <taxon>Streptophyta</taxon>
        <taxon>Embryophyta</taxon>
        <taxon>Tracheophyta</taxon>
        <taxon>Spermatophyta</taxon>
        <taxon>Magnoliopsida</taxon>
        <taxon>Liliopsida</taxon>
        <taxon>Zingiberales</taxon>
        <taxon>Cannaceae</taxon>
        <taxon>Canna</taxon>
    </lineage>
</organism>
<feature type="transmembrane region" description="Helical" evidence="10">
    <location>
        <begin position="638"/>
        <end position="659"/>
    </location>
</feature>
<dbReference type="AlphaFoldDB" id="A0AAQ3JUL6"/>
<dbReference type="EC" id="2.3.2.27" evidence="4"/>
<keyword evidence="8 10" id="KW-1133">Transmembrane helix</keyword>
<keyword evidence="15" id="KW-1185">Reference proteome</keyword>
<evidence type="ECO:0000313" key="14">
    <source>
        <dbReference type="EMBL" id="WOK95683.1"/>
    </source>
</evidence>
<evidence type="ECO:0000256" key="8">
    <source>
        <dbReference type="ARBA" id="ARBA00022989"/>
    </source>
</evidence>
<dbReference type="Pfam" id="PF11145">
    <property type="entry name" value="DUF2921"/>
    <property type="match status" value="1"/>
</dbReference>
<comment type="subcellular location">
    <subcellularLocation>
        <location evidence="2">Endomembrane system</location>
        <topology evidence="2">Multi-pass membrane protein</topology>
    </subcellularLocation>
</comment>
<feature type="domain" description="DUF2921" evidence="13">
    <location>
        <begin position="440"/>
        <end position="615"/>
    </location>
</feature>
<dbReference type="GO" id="GO:0061630">
    <property type="term" value="F:ubiquitin protein ligase activity"/>
    <property type="evidence" value="ECO:0007669"/>
    <property type="project" value="UniProtKB-EC"/>
</dbReference>
<feature type="chain" id="PRO_5042994357" description="RING-type E3 ubiquitin transferase" evidence="11">
    <location>
        <begin position="33"/>
        <end position="919"/>
    </location>
</feature>
<sequence length="919" mass="101682">MATTASSSSSIIRFSSISIILLRILLSSLASASPIPYSDHCAAVLPESAASEDALDPAAAAASPLSSGIFSNADSILGGGSSSDGERYGSFFFRRRSLLPTRTPGVFQIVATLSLRSGRGFSVVRGRHVLERSSTEFHQVRPRLPHTTFAQRGLVRFDLSGYWSEAAGKVCMVGTGLGRSAEGKSLRLSAVFKLDYPKVTNISSSLIKGSLESLDAVGSSNHFDRISILSYASGNYRYTQISQAKESCAGANGKESLGLVSGSFCYYIQSLSRVRFQLDYGKNCTSGFCGPFPQSSGFTPSILVFSQIQCSADGMVHMYVGFSNISSFYFRSLFIPGKALVSEGTWDHETNQLCLVACRIQSLKDSLMDSTVDACAIRICLWFPAVWSIEHRSTAVGRIWSNVDEKDSGYFDLVSFWSTDNYIGSLPGLKYNYTRMELVRKSCANNSSRSVGKRRYPDGKSFRDFKFDASMRNSEGKTTWGYFTPVSIGQTIYGNLFGQNGVPLPLVAVHESSSLQNISYDIHFMFSNTSLSMNSAEKISAEGTYEAKTGLLCLVGCRHVSSFSSKQQTEKSESMDCGIVINIQLAPLNPKAGDKLTGEIWSKRDKTDPLFFEPLQITSLAIYRDQAIQSMWRMDVEITMVMVSLTLSCIFIGLQLFYVKKNPEVLPSVSFTMLVILTLGHMIPLVLNFQALFRTSGSQNVLLWSGGWLEVNEVIVRVITMVAFLLQFRFLQLSWSARSSEEGKMDLWMAEKNAIKTCLPLYIVGGLIALFVHMIYNQAQVKRRPVYASHDSLWGNLISYSGLILDGFLLPQVIFNMFSGSKDKALAPSFYVGNTVVRALPHAYDAYRRSHYLPRFNSSYLYARPYEGFYSLVWDIIIPCGGVLLSVLIYLQQRFGGNCLFPFKSSKERSYELVPVASS</sequence>
<feature type="domain" description="DUF2921" evidence="13">
    <location>
        <begin position="262"/>
        <end position="415"/>
    </location>
</feature>
<feature type="transmembrane region" description="Helical" evidence="10">
    <location>
        <begin position="758"/>
        <end position="777"/>
    </location>
</feature>
<gene>
    <name evidence="14" type="ORF">Cni_G04390</name>
</gene>
<evidence type="ECO:0000256" key="7">
    <source>
        <dbReference type="ARBA" id="ARBA00022786"/>
    </source>
</evidence>
<feature type="domain" description="SWEET-like" evidence="12">
    <location>
        <begin position="628"/>
        <end position="902"/>
    </location>
</feature>
<feature type="domain" description="DUF2921" evidence="13">
    <location>
        <begin position="37"/>
        <end position="227"/>
    </location>
</feature>
<dbReference type="PANTHER" id="PTHR33389">
    <property type="entry name" value="FAMILY PROTEIN, PUTATIVE (DUF2921)-RELATED"/>
    <property type="match status" value="1"/>
</dbReference>
<keyword evidence="6 10" id="KW-0812">Transmembrane</keyword>
<protein>
    <recommendedName>
        <fullName evidence="4">RING-type E3 ubiquitin transferase</fullName>
        <ecNumber evidence="4">2.3.2.27</ecNumber>
    </recommendedName>
</protein>
<accession>A0AAQ3JUL6</accession>
<keyword evidence="9 10" id="KW-0472">Membrane</keyword>
<dbReference type="EMBL" id="CP136890">
    <property type="protein sequence ID" value="WOK95683.1"/>
    <property type="molecule type" value="Genomic_DNA"/>
</dbReference>
<dbReference type="InterPro" id="IPR021319">
    <property type="entry name" value="DUF2921"/>
</dbReference>
<feature type="signal peptide" evidence="11">
    <location>
        <begin position="1"/>
        <end position="32"/>
    </location>
</feature>
<reference evidence="14 15" key="1">
    <citation type="submission" date="2023-10" db="EMBL/GenBank/DDBJ databases">
        <title>Chromosome-scale genome assembly provides insights into flower coloration mechanisms of Canna indica.</title>
        <authorList>
            <person name="Li C."/>
        </authorList>
    </citation>
    <scope>NUCLEOTIDE SEQUENCE [LARGE SCALE GENOMIC DNA]</scope>
    <source>
        <tissue evidence="14">Flower</tissue>
    </source>
</reference>
<dbReference type="GO" id="GO:0012505">
    <property type="term" value="C:endomembrane system"/>
    <property type="evidence" value="ECO:0007669"/>
    <property type="project" value="UniProtKB-SubCell"/>
</dbReference>
<evidence type="ECO:0000313" key="15">
    <source>
        <dbReference type="Proteomes" id="UP001327560"/>
    </source>
</evidence>
<name>A0AAQ3JUL6_9LILI</name>
<evidence type="ECO:0000256" key="4">
    <source>
        <dbReference type="ARBA" id="ARBA00012483"/>
    </source>
</evidence>
<evidence type="ECO:0000256" key="3">
    <source>
        <dbReference type="ARBA" id="ARBA00004906"/>
    </source>
</evidence>
<evidence type="ECO:0000259" key="12">
    <source>
        <dbReference type="Pfam" id="PF11145"/>
    </source>
</evidence>
<dbReference type="PANTHER" id="PTHR33389:SF18">
    <property type="entry name" value="OS01G0677900 PROTEIN"/>
    <property type="match status" value="1"/>
</dbReference>
<keyword evidence="11" id="KW-0732">Signal</keyword>
<evidence type="ECO:0000256" key="11">
    <source>
        <dbReference type="SAM" id="SignalP"/>
    </source>
</evidence>
<evidence type="ECO:0000256" key="5">
    <source>
        <dbReference type="ARBA" id="ARBA00022679"/>
    </source>
</evidence>
<comment type="catalytic activity">
    <reaction evidence="1">
        <text>S-ubiquitinyl-[E2 ubiquitin-conjugating enzyme]-L-cysteine + [acceptor protein]-L-lysine = [E2 ubiquitin-conjugating enzyme]-L-cysteine + N(6)-ubiquitinyl-[acceptor protein]-L-lysine.</text>
        <dbReference type="EC" id="2.3.2.27"/>
    </reaction>
</comment>
<evidence type="ECO:0000256" key="6">
    <source>
        <dbReference type="ARBA" id="ARBA00022692"/>
    </source>
</evidence>
<keyword evidence="7" id="KW-0833">Ubl conjugation pathway</keyword>
<feature type="transmembrane region" description="Helical" evidence="10">
    <location>
        <begin position="671"/>
        <end position="694"/>
    </location>
</feature>
<feature type="transmembrane region" description="Helical" evidence="10">
    <location>
        <begin position="869"/>
        <end position="891"/>
    </location>
</feature>
<comment type="pathway">
    <text evidence="3">Protein modification; protein ubiquitination.</text>
</comment>
<proteinExistence type="predicted"/>
<dbReference type="InterPro" id="IPR057425">
    <property type="entry name" value="DUF2921_N"/>
</dbReference>
<keyword evidence="5" id="KW-0808">Transferase</keyword>
<evidence type="ECO:0000256" key="2">
    <source>
        <dbReference type="ARBA" id="ARBA00004127"/>
    </source>
</evidence>
<evidence type="ECO:0000256" key="10">
    <source>
        <dbReference type="SAM" id="Phobius"/>
    </source>
</evidence>
<evidence type="ECO:0000259" key="13">
    <source>
        <dbReference type="Pfam" id="PF25333"/>
    </source>
</evidence>
<dbReference type="Proteomes" id="UP001327560">
    <property type="component" value="Chromosome 1"/>
</dbReference>
<evidence type="ECO:0000256" key="1">
    <source>
        <dbReference type="ARBA" id="ARBA00000900"/>
    </source>
</evidence>
<evidence type="ECO:0000256" key="9">
    <source>
        <dbReference type="ARBA" id="ARBA00023136"/>
    </source>
</evidence>
<dbReference type="Pfam" id="PF25333">
    <property type="entry name" value="DUF2921_N"/>
    <property type="match status" value="3"/>
</dbReference>
<feature type="transmembrane region" description="Helical" evidence="10">
    <location>
        <begin position="797"/>
        <end position="818"/>
    </location>
</feature>